<evidence type="ECO:0000256" key="1">
    <source>
        <dbReference type="ARBA" id="ARBA00022603"/>
    </source>
</evidence>
<keyword evidence="5" id="KW-1185">Reference proteome</keyword>
<evidence type="ECO:0000313" key="4">
    <source>
        <dbReference type="EMBL" id="MEZ6852669.1"/>
    </source>
</evidence>
<dbReference type="PANTHER" id="PTHR47739">
    <property type="entry name" value="TRNA1(VAL) (ADENINE(37)-N6)-METHYLTRANSFERASE"/>
    <property type="match status" value="1"/>
</dbReference>
<accession>A0ABV4JPI0</accession>
<dbReference type="GO" id="GO:0008168">
    <property type="term" value="F:methyltransferase activity"/>
    <property type="evidence" value="ECO:0007669"/>
    <property type="project" value="UniProtKB-KW"/>
</dbReference>
<evidence type="ECO:0000256" key="2">
    <source>
        <dbReference type="ARBA" id="ARBA00022691"/>
    </source>
</evidence>
<dbReference type="InterPro" id="IPR002052">
    <property type="entry name" value="DNA_methylase_N6_adenine_CS"/>
</dbReference>
<dbReference type="SUPFAM" id="SSF53335">
    <property type="entry name" value="S-adenosyl-L-methionine-dependent methyltransferases"/>
    <property type="match status" value="1"/>
</dbReference>
<name>A0ABV4JPI0_9BACT</name>
<proteinExistence type="predicted"/>
<dbReference type="RefSeq" id="WP_371149987.1">
    <property type="nucleotide sequence ID" value="NZ_JBFSOO010000002.1"/>
</dbReference>
<dbReference type="EMBL" id="JBFSOO010000002">
    <property type="protein sequence ID" value="MEZ6852669.1"/>
    <property type="molecule type" value="Genomic_DNA"/>
</dbReference>
<reference evidence="4 5" key="1">
    <citation type="submission" date="2024-07" db="EMBL/GenBank/DDBJ databases">
        <title>Active virus-host system and metabolic interactions in a Lokiarchaeon culture.</title>
        <authorList>
            <person name="Ponce Toledo R.I."/>
            <person name="Rodrigues Oliveira T."/>
            <person name="Schleper C."/>
        </authorList>
    </citation>
    <scope>NUCLEOTIDE SEQUENCE [LARGE SCALE GENOMIC DNA]</scope>
    <source>
        <strain evidence="4 5">B35</strain>
    </source>
</reference>
<dbReference type="CDD" id="cd02440">
    <property type="entry name" value="AdoMet_MTases"/>
    <property type="match status" value="1"/>
</dbReference>
<dbReference type="Proteomes" id="UP001568358">
    <property type="component" value="Unassembled WGS sequence"/>
</dbReference>
<keyword evidence="2" id="KW-0949">S-adenosyl-L-methionine</keyword>
<organism evidence="4 5">
    <name type="scientific">Halodesulfovibrio aestuarii</name>
    <dbReference type="NCBI Taxonomy" id="126333"/>
    <lineage>
        <taxon>Bacteria</taxon>
        <taxon>Pseudomonadati</taxon>
        <taxon>Thermodesulfobacteriota</taxon>
        <taxon>Desulfovibrionia</taxon>
        <taxon>Desulfovibrionales</taxon>
        <taxon>Desulfovibrionaceae</taxon>
        <taxon>Halodesulfovibrio</taxon>
    </lineage>
</organism>
<dbReference type="PANTHER" id="PTHR47739:SF1">
    <property type="entry name" value="TRNA1(VAL) (ADENINE(37)-N6)-METHYLTRANSFERASE"/>
    <property type="match status" value="1"/>
</dbReference>
<gene>
    <name evidence="4" type="ORF">AB2Z07_03845</name>
</gene>
<dbReference type="PROSITE" id="PS00092">
    <property type="entry name" value="N6_MTASE"/>
    <property type="match status" value="1"/>
</dbReference>
<feature type="domain" description="Methyltransferase small" evidence="3">
    <location>
        <begin position="33"/>
        <end position="138"/>
    </location>
</feature>
<keyword evidence="1 4" id="KW-0489">Methyltransferase</keyword>
<dbReference type="EC" id="2.1.1.223" evidence="4"/>
<dbReference type="GO" id="GO:0032259">
    <property type="term" value="P:methylation"/>
    <property type="evidence" value="ECO:0007669"/>
    <property type="project" value="UniProtKB-KW"/>
</dbReference>
<protein>
    <submittedName>
        <fullName evidence="4">tRNA1(Val) (Adenine(37)-N6)-methyltransferase</fullName>
        <ecNumber evidence="4">2.1.1.223</ecNumber>
    </submittedName>
</protein>
<comment type="caution">
    <text evidence="4">The sequence shown here is derived from an EMBL/GenBank/DDBJ whole genome shotgun (WGS) entry which is preliminary data.</text>
</comment>
<dbReference type="InterPro" id="IPR029063">
    <property type="entry name" value="SAM-dependent_MTases_sf"/>
</dbReference>
<dbReference type="InterPro" id="IPR007848">
    <property type="entry name" value="Small_mtfrase_dom"/>
</dbReference>
<sequence length="255" mass="27654">MMRKEDEIAVAREYFPRGLFQPEGTFRFSMDALLLARFVGAAKYRTAVDLGTGCGIVGLTMLLENEQLAVTGLELQPVLLDAAKQNAESLGVAERFSGTLVDVGNIRASGLAAESADLVVSNPPYRRQNQGRHAATQERTCALFETEGALEAFVQAASFLVKNKGAFSCIFPSERLEELVVVCSRNKLTPKRIKFIHSKADQNSTLVLLEARKNGNCGVVVEAPLVMYSGIGDNTALTDGALTFCPYLECNARGR</sequence>
<dbReference type="InterPro" id="IPR050210">
    <property type="entry name" value="tRNA_Adenine-N(6)_MTase"/>
</dbReference>
<evidence type="ECO:0000259" key="3">
    <source>
        <dbReference type="Pfam" id="PF05175"/>
    </source>
</evidence>
<dbReference type="Pfam" id="PF05175">
    <property type="entry name" value="MTS"/>
    <property type="match status" value="1"/>
</dbReference>
<evidence type="ECO:0000313" key="5">
    <source>
        <dbReference type="Proteomes" id="UP001568358"/>
    </source>
</evidence>
<dbReference type="Gene3D" id="3.40.50.150">
    <property type="entry name" value="Vaccinia Virus protein VP39"/>
    <property type="match status" value="1"/>
</dbReference>
<keyword evidence="4" id="KW-0808">Transferase</keyword>